<feature type="chain" id="PRO_5005538193" description="Lysozyme inhibitor LprI N-terminal domain-containing protein" evidence="1">
    <location>
        <begin position="24"/>
        <end position="349"/>
    </location>
</feature>
<gene>
    <name evidence="2" type="ORF">AC626_10150</name>
</gene>
<dbReference type="OrthoDB" id="6306337at2"/>
<proteinExistence type="predicted"/>
<evidence type="ECO:0000256" key="1">
    <source>
        <dbReference type="SAM" id="SignalP"/>
    </source>
</evidence>
<sequence length="349" mass="40288">MSSFTKLAVLSSTLLLLPHYVWAVGANCKQPTSELDKRICQSTTLTAANEALNVAFHNQRAWLCQDAEILRREDDWDCMAAKEDFLAEQRQWDKSVLAQCKTDTCFTRAYQARIAQINGQDTPLPNFRMTTYGWGDKECQAYLKVLNRTPREDFRGCKLPNLNDSGFKTLPFKSVEGELLKQLDKQIAQLNHKEQTNWQEQLKKYQSGYIKMEMTYLDIDGDGNKESLVRYSRPDVFCEGLGYEEDVDDKLKRWRELGQDGVFKKALEHGYHRDYYTVGDGGELKSIGKRSKNRLTVFENKVFSFTKNGVVATLKHADLGAKVYVKMDYIKSIDKGRAEESWCGFWYNY</sequence>
<name>A0A0L0ESU8_9GAMM</name>
<feature type="signal peptide" evidence="1">
    <location>
        <begin position="1"/>
        <end position="23"/>
    </location>
</feature>
<protein>
    <recommendedName>
        <fullName evidence="4">Lysozyme inhibitor LprI N-terminal domain-containing protein</fullName>
    </recommendedName>
</protein>
<organism evidence="2 3">
    <name type="scientific">Pseudoalteromonas rubra</name>
    <dbReference type="NCBI Taxonomy" id="43658"/>
    <lineage>
        <taxon>Bacteria</taxon>
        <taxon>Pseudomonadati</taxon>
        <taxon>Pseudomonadota</taxon>
        <taxon>Gammaproteobacteria</taxon>
        <taxon>Alteromonadales</taxon>
        <taxon>Pseudoalteromonadaceae</taxon>
        <taxon>Pseudoalteromonas</taxon>
    </lineage>
</organism>
<evidence type="ECO:0000313" key="3">
    <source>
        <dbReference type="Proteomes" id="UP000036850"/>
    </source>
</evidence>
<evidence type="ECO:0008006" key="4">
    <source>
        <dbReference type="Google" id="ProtNLM"/>
    </source>
</evidence>
<accession>A0A0L0ESU8</accession>
<dbReference type="PATRIC" id="fig|43658.6.peg.5433"/>
<dbReference type="AlphaFoldDB" id="A0A0L0ESU8"/>
<evidence type="ECO:0000313" key="2">
    <source>
        <dbReference type="EMBL" id="KNC67547.1"/>
    </source>
</evidence>
<dbReference type="Proteomes" id="UP000036850">
    <property type="component" value="Unassembled WGS sequence"/>
</dbReference>
<comment type="caution">
    <text evidence="2">The sequence shown here is derived from an EMBL/GenBank/DDBJ whole genome shotgun (WGS) entry which is preliminary data.</text>
</comment>
<reference evidence="3" key="1">
    <citation type="submission" date="2015-07" db="EMBL/GenBank/DDBJ databases">
        <title>Draft genome sequence of a Pseudoalteromonas rubra strain, OCN096, isolated from Kaneohe Bay, Oahu, Hawaii.</title>
        <authorList>
            <person name="Beurmann S."/>
            <person name="Ushijima B."/>
            <person name="Belcaid M."/>
            <person name="Callahan S.M."/>
            <person name="Aeby G.S."/>
        </authorList>
    </citation>
    <scope>NUCLEOTIDE SEQUENCE [LARGE SCALE GENOMIC DNA]</scope>
    <source>
        <strain evidence="3">OCN096</strain>
    </source>
</reference>
<dbReference type="EMBL" id="LFZX01000062">
    <property type="protein sequence ID" value="KNC67547.1"/>
    <property type="molecule type" value="Genomic_DNA"/>
</dbReference>
<keyword evidence="1" id="KW-0732">Signal</keyword>